<reference evidence="2 3" key="1">
    <citation type="journal article" date="2018" name="Front. Plant Sci.">
        <title>Red Clover (Trifolium pratense) and Zigzag Clover (T. medium) - A Picture of Genomic Similarities and Differences.</title>
        <authorList>
            <person name="Dluhosova J."/>
            <person name="Istvanek J."/>
            <person name="Nedelnik J."/>
            <person name="Repkova J."/>
        </authorList>
    </citation>
    <scope>NUCLEOTIDE SEQUENCE [LARGE SCALE GENOMIC DNA]</scope>
    <source>
        <strain evidence="3">cv. 10/8</strain>
        <tissue evidence="2">Leaf</tissue>
    </source>
</reference>
<evidence type="ECO:0000256" key="1">
    <source>
        <dbReference type="SAM" id="MobiDB-lite"/>
    </source>
</evidence>
<sequence length="91" mass="9574">NHLCVLEHSEDLALQVAPLSATGSSDDENEPGVPEVVSVDLKGLPKVIVHDPHNNEADNGALEDINDLVEKNQYGASEPGAVSKPKAGCQH</sequence>
<dbReference type="AlphaFoldDB" id="A0A392RKF3"/>
<accession>A0A392RKF3</accession>
<evidence type="ECO:0000313" key="2">
    <source>
        <dbReference type="EMBL" id="MCI36737.1"/>
    </source>
</evidence>
<dbReference type="Proteomes" id="UP000265520">
    <property type="component" value="Unassembled WGS sequence"/>
</dbReference>
<feature type="region of interest" description="Disordered" evidence="1">
    <location>
        <begin position="71"/>
        <end position="91"/>
    </location>
</feature>
<evidence type="ECO:0000313" key="3">
    <source>
        <dbReference type="Proteomes" id="UP000265520"/>
    </source>
</evidence>
<feature type="non-terminal residue" evidence="2">
    <location>
        <position position="1"/>
    </location>
</feature>
<protein>
    <submittedName>
        <fullName evidence="2">Uncharacterized protein</fullName>
    </submittedName>
</protein>
<organism evidence="2 3">
    <name type="scientific">Trifolium medium</name>
    <dbReference type="NCBI Taxonomy" id="97028"/>
    <lineage>
        <taxon>Eukaryota</taxon>
        <taxon>Viridiplantae</taxon>
        <taxon>Streptophyta</taxon>
        <taxon>Embryophyta</taxon>
        <taxon>Tracheophyta</taxon>
        <taxon>Spermatophyta</taxon>
        <taxon>Magnoliopsida</taxon>
        <taxon>eudicotyledons</taxon>
        <taxon>Gunneridae</taxon>
        <taxon>Pentapetalae</taxon>
        <taxon>rosids</taxon>
        <taxon>fabids</taxon>
        <taxon>Fabales</taxon>
        <taxon>Fabaceae</taxon>
        <taxon>Papilionoideae</taxon>
        <taxon>50 kb inversion clade</taxon>
        <taxon>NPAAA clade</taxon>
        <taxon>Hologalegina</taxon>
        <taxon>IRL clade</taxon>
        <taxon>Trifolieae</taxon>
        <taxon>Trifolium</taxon>
    </lineage>
</organism>
<name>A0A392RKF3_9FABA</name>
<comment type="caution">
    <text evidence="2">The sequence shown here is derived from an EMBL/GenBank/DDBJ whole genome shotgun (WGS) entry which is preliminary data.</text>
</comment>
<dbReference type="EMBL" id="LXQA010236916">
    <property type="protein sequence ID" value="MCI36737.1"/>
    <property type="molecule type" value="Genomic_DNA"/>
</dbReference>
<proteinExistence type="predicted"/>
<keyword evidence="3" id="KW-1185">Reference proteome</keyword>